<evidence type="ECO:0000313" key="12">
    <source>
        <dbReference type="Proteomes" id="UP000271098"/>
    </source>
</evidence>
<keyword evidence="3" id="KW-0507">mRNA processing</keyword>
<evidence type="ECO:0000313" key="11">
    <source>
        <dbReference type="EMBL" id="VDK33380.1"/>
    </source>
</evidence>
<name>A0A183D0R0_9BILA</name>
<organism evidence="13">
    <name type="scientific">Gongylonema pulchrum</name>
    <dbReference type="NCBI Taxonomy" id="637853"/>
    <lineage>
        <taxon>Eukaryota</taxon>
        <taxon>Metazoa</taxon>
        <taxon>Ecdysozoa</taxon>
        <taxon>Nematoda</taxon>
        <taxon>Chromadorea</taxon>
        <taxon>Rhabditida</taxon>
        <taxon>Spirurina</taxon>
        <taxon>Spiruromorpha</taxon>
        <taxon>Spiruroidea</taxon>
        <taxon>Gongylonematidae</taxon>
        <taxon>Gongylonema</taxon>
    </lineage>
</organism>
<evidence type="ECO:0000256" key="1">
    <source>
        <dbReference type="ARBA" id="ARBA00004123"/>
    </source>
</evidence>
<dbReference type="OrthoDB" id="330772at2759"/>
<gene>
    <name evidence="11" type="ORF">GPUH_LOCUS2301</name>
</gene>
<dbReference type="InterPro" id="IPR039853">
    <property type="entry name" value="Pinin"/>
</dbReference>
<evidence type="ECO:0000256" key="4">
    <source>
        <dbReference type="ARBA" id="ARBA00023015"/>
    </source>
</evidence>
<evidence type="ECO:0000313" key="13">
    <source>
        <dbReference type="WBParaSite" id="GPUH_0000230601-mRNA-1"/>
    </source>
</evidence>
<feature type="region of interest" description="Disordered" evidence="9">
    <location>
        <begin position="135"/>
        <end position="238"/>
    </location>
</feature>
<evidence type="ECO:0000256" key="2">
    <source>
        <dbReference type="ARBA" id="ARBA00010386"/>
    </source>
</evidence>
<feature type="domain" description="Pinin/SDK/MemA protein" evidence="10">
    <location>
        <begin position="1"/>
        <end position="121"/>
    </location>
</feature>
<dbReference type="InterPro" id="IPR006786">
    <property type="entry name" value="Pinin_SDK_MemA"/>
</dbReference>
<keyword evidence="12" id="KW-1185">Reference proteome</keyword>
<proteinExistence type="inferred from homology"/>
<dbReference type="GO" id="GO:0071013">
    <property type="term" value="C:catalytic step 2 spliceosome"/>
    <property type="evidence" value="ECO:0007669"/>
    <property type="project" value="TreeGrafter"/>
</dbReference>
<keyword evidence="6" id="KW-0508">mRNA splicing</keyword>
<evidence type="ECO:0000256" key="3">
    <source>
        <dbReference type="ARBA" id="ARBA00022664"/>
    </source>
</evidence>
<feature type="coiled-coil region" evidence="8">
    <location>
        <begin position="23"/>
        <end position="62"/>
    </location>
</feature>
<reference evidence="13" key="1">
    <citation type="submission" date="2016-06" db="UniProtKB">
        <authorList>
            <consortium name="WormBaseParasite"/>
        </authorList>
    </citation>
    <scope>IDENTIFICATION</scope>
</reference>
<dbReference type="EMBL" id="UYRT01003369">
    <property type="protein sequence ID" value="VDK33380.1"/>
    <property type="molecule type" value="Genomic_DNA"/>
</dbReference>
<dbReference type="Proteomes" id="UP000271098">
    <property type="component" value="Unassembled WGS sequence"/>
</dbReference>
<feature type="compositionally biased region" description="Polar residues" evidence="9">
    <location>
        <begin position="165"/>
        <end position="175"/>
    </location>
</feature>
<reference evidence="11 12" key="2">
    <citation type="submission" date="2018-11" db="EMBL/GenBank/DDBJ databases">
        <authorList>
            <consortium name="Pathogen Informatics"/>
        </authorList>
    </citation>
    <scope>NUCLEOTIDE SEQUENCE [LARGE SCALE GENOMIC DNA]</scope>
</reference>
<feature type="compositionally biased region" description="Basic and acidic residues" evidence="9">
    <location>
        <begin position="226"/>
        <end position="238"/>
    </location>
</feature>
<evidence type="ECO:0000256" key="5">
    <source>
        <dbReference type="ARBA" id="ARBA00023163"/>
    </source>
</evidence>
<accession>A0A183D0R0</accession>
<dbReference type="PANTHER" id="PTHR12707:SF0">
    <property type="entry name" value="PININ"/>
    <property type="match status" value="1"/>
</dbReference>
<keyword evidence="8" id="KW-0175">Coiled coil</keyword>
<comment type="similarity">
    <text evidence="2">Belongs to the pinin family.</text>
</comment>
<sequence length="238" mass="27509">MFSNLLLGTLQRFQMDEKKIATVEKVQAEKQKEVEKRLREEEEQEREKLARERAALLEKRREKARLIKMLQRKRAIIQYAQQKQEHYRKLQNFIQTKAKPPIFYLPAKHTLRTLELLKTTVKKIDELIEHRQLQMEEDLGSSETKQAEEVESDNEEHPEFAKVRSSVTVTGSATANADDEKPVIVANEMGEGIAEVSSMQPSDLDGHENGEEPKELECDDEEEETGKDTSRSDSELDS</sequence>
<dbReference type="GO" id="GO:0008380">
    <property type="term" value="P:RNA splicing"/>
    <property type="evidence" value="ECO:0007669"/>
    <property type="project" value="UniProtKB-KW"/>
</dbReference>
<dbReference type="AlphaFoldDB" id="A0A183D0R0"/>
<keyword evidence="4" id="KW-0805">Transcription regulation</keyword>
<evidence type="ECO:0000256" key="9">
    <source>
        <dbReference type="SAM" id="MobiDB-lite"/>
    </source>
</evidence>
<dbReference type="GO" id="GO:0006397">
    <property type="term" value="P:mRNA processing"/>
    <property type="evidence" value="ECO:0007669"/>
    <property type="project" value="UniProtKB-KW"/>
</dbReference>
<protein>
    <submittedName>
        <fullName evidence="13">Pinin_SDK_memA domain-containing protein</fullName>
    </submittedName>
</protein>
<keyword evidence="7" id="KW-0539">Nucleus</keyword>
<dbReference type="Pfam" id="PF04696">
    <property type="entry name" value="Pinin_SDK_memA"/>
    <property type="match status" value="1"/>
</dbReference>
<dbReference type="PANTHER" id="PTHR12707">
    <property type="entry name" value="PINN"/>
    <property type="match status" value="1"/>
</dbReference>
<evidence type="ECO:0000256" key="7">
    <source>
        <dbReference type="ARBA" id="ARBA00023242"/>
    </source>
</evidence>
<evidence type="ECO:0000256" key="6">
    <source>
        <dbReference type="ARBA" id="ARBA00023187"/>
    </source>
</evidence>
<keyword evidence="5" id="KW-0804">Transcription</keyword>
<evidence type="ECO:0000256" key="8">
    <source>
        <dbReference type="SAM" id="Coils"/>
    </source>
</evidence>
<comment type="subcellular location">
    <subcellularLocation>
        <location evidence="1">Nucleus</location>
    </subcellularLocation>
</comment>
<feature type="compositionally biased region" description="Basic and acidic residues" evidence="9">
    <location>
        <begin position="204"/>
        <end position="216"/>
    </location>
</feature>
<evidence type="ECO:0000259" key="10">
    <source>
        <dbReference type="Pfam" id="PF04696"/>
    </source>
</evidence>
<dbReference type="WBParaSite" id="GPUH_0000230601-mRNA-1">
    <property type="protein sequence ID" value="GPUH_0000230601-mRNA-1"/>
    <property type="gene ID" value="GPUH_0000230601"/>
</dbReference>